<dbReference type="Proteomes" id="UP001144256">
    <property type="component" value="Unassembled WGS sequence"/>
</dbReference>
<dbReference type="InterPro" id="IPR003313">
    <property type="entry name" value="AraC-bd"/>
</dbReference>
<evidence type="ECO:0000256" key="1">
    <source>
        <dbReference type="ARBA" id="ARBA00023015"/>
    </source>
</evidence>
<protein>
    <submittedName>
        <fullName evidence="5">AraC family transcriptional regulator</fullName>
    </submittedName>
</protein>
<feature type="domain" description="HTH araC/xylS-type" evidence="4">
    <location>
        <begin position="189"/>
        <end position="287"/>
    </location>
</feature>
<comment type="caution">
    <text evidence="5">The sequence shown here is derived from an EMBL/GenBank/DDBJ whole genome shotgun (WGS) entry which is preliminary data.</text>
</comment>
<accession>A0A9W6DFR2</accession>
<keyword evidence="3" id="KW-0804">Transcription</keyword>
<dbReference type="PROSITE" id="PS01124">
    <property type="entry name" value="HTH_ARAC_FAMILY_2"/>
    <property type="match status" value="1"/>
</dbReference>
<proteinExistence type="predicted"/>
<dbReference type="SUPFAM" id="SSF51215">
    <property type="entry name" value="Regulatory protein AraC"/>
    <property type="match status" value="1"/>
</dbReference>
<dbReference type="InterPro" id="IPR009057">
    <property type="entry name" value="Homeodomain-like_sf"/>
</dbReference>
<dbReference type="PANTHER" id="PTHR43280">
    <property type="entry name" value="ARAC-FAMILY TRANSCRIPTIONAL REGULATOR"/>
    <property type="match status" value="1"/>
</dbReference>
<dbReference type="SUPFAM" id="SSF46689">
    <property type="entry name" value="Homeodomain-like"/>
    <property type="match status" value="2"/>
</dbReference>
<dbReference type="Pfam" id="PF12833">
    <property type="entry name" value="HTH_18"/>
    <property type="match status" value="1"/>
</dbReference>
<dbReference type="SMART" id="SM00342">
    <property type="entry name" value="HTH_ARAC"/>
    <property type="match status" value="1"/>
</dbReference>
<gene>
    <name evidence="5" type="ORF">SH1V18_33350</name>
</gene>
<dbReference type="AlphaFoldDB" id="A0A9W6DFR2"/>
<keyword evidence="6" id="KW-1185">Reference proteome</keyword>
<reference evidence="5" key="1">
    <citation type="submission" date="2022-06" db="EMBL/GenBank/DDBJ databases">
        <title>Vallitalea longa sp. nov., an anaerobic bacterium isolated from marine sediment.</title>
        <authorList>
            <person name="Hirano S."/>
            <person name="Terahara T."/>
            <person name="Mori K."/>
            <person name="Hamada M."/>
            <person name="Matsumoto R."/>
            <person name="Kobayashi T."/>
        </authorList>
    </citation>
    <scope>NUCLEOTIDE SEQUENCE</scope>
    <source>
        <strain evidence="5">SH18-1</strain>
    </source>
</reference>
<dbReference type="GO" id="GO:0003700">
    <property type="term" value="F:DNA-binding transcription factor activity"/>
    <property type="evidence" value="ECO:0007669"/>
    <property type="project" value="InterPro"/>
</dbReference>
<dbReference type="Gene3D" id="2.60.120.10">
    <property type="entry name" value="Jelly Rolls"/>
    <property type="match status" value="1"/>
</dbReference>
<sequence>MDKSLLREKMTMPNPDFCMKLTKNHSKGVNSTAFYTHWHREMELLYIIEGSALFKCNDKSFVVNEKDLVVVNCNEIHYGQNITEDLKYYCIILDPHILNSRIIDLCDSKYINPIIENRILFNSVIVNDNLVEEYIESINYEYTNRQVGFELSIKASLYKLIVLLMRNYIRTVLTDTQVKYRTLNIDRFNGILKYIENNFTNDLTLEHMSEQAHMSKYHFCRMFKKMTGDNVTHFINSLRIQEADNLLINSDLSISEIAFNVGFNDTSYFSRIYKNFKNTSPSNRRKLFIENK</sequence>
<dbReference type="InterPro" id="IPR020449">
    <property type="entry name" value="Tscrpt_reg_AraC-type_HTH"/>
</dbReference>
<keyword evidence="1" id="KW-0805">Transcription regulation</keyword>
<evidence type="ECO:0000256" key="2">
    <source>
        <dbReference type="ARBA" id="ARBA00023125"/>
    </source>
</evidence>
<dbReference type="InterPro" id="IPR037923">
    <property type="entry name" value="HTH-like"/>
</dbReference>
<dbReference type="RefSeq" id="WP_281817378.1">
    <property type="nucleotide sequence ID" value="NZ_BRLB01000012.1"/>
</dbReference>
<dbReference type="PANTHER" id="PTHR43280:SF28">
    <property type="entry name" value="HTH-TYPE TRANSCRIPTIONAL ACTIVATOR RHAS"/>
    <property type="match status" value="1"/>
</dbReference>
<dbReference type="InterPro" id="IPR018060">
    <property type="entry name" value="HTH_AraC"/>
</dbReference>
<name>A0A9W6DFR2_9FIRM</name>
<dbReference type="InterPro" id="IPR014710">
    <property type="entry name" value="RmlC-like_jellyroll"/>
</dbReference>
<dbReference type="PRINTS" id="PR00032">
    <property type="entry name" value="HTHARAC"/>
</dbReference>
<organism evidence="5 6">
    <name type="scientific">Vallitalea longa</name>
    <dbReference type="NCBI Taxonomy" id="2936439"/>
    <lineage>
        <taxon>Bacteria</taxon>
        <taxon>Bacillati</taxon>
        <taxon>Bacillota</taxon>
        <taxon>Clostridia</taxon>
        <taxon>Lachnospirales</taxon>
        <taxon>Vallitaleaceae</taxon>
        <taxon>Vallitalea</taxon>
    </lineage>
</organism>
<evidence type="ECO:0000259" key="4">
    <source>
        <dbReference type="PROSITE" id="PS01124"/>
    </source>
</evidence>
<dbReference type="EMBL" id="BRLB01000012">
    <property type="protein sequence ID" value="GKX30855.1"/>
    <property type="molecule type" value="Genomic_DNA"/>
</dbReference>
<evidence type="ECO:0000313" key="6">
    <source>
        <dbReference type="Proteomes" id="UP001144256"/>
    </source>
</evidence>
<dbReference type="Gene3D" id="1.10.10.60">
    <property type="entry name" value="Homeodomain-like"/>
    <property type="match status" value="2"/>
</dbReference>
<keyword evidence="2" id="KW-0238">DNA-binding</keyword>
<dbReference type="Pfam" id="PF02311">
    <property type="entry name" value="AraC_binding"/>
    <property type="match status" value="1"/>
</dbReference>
<evidence type="ECO:0000256" key="3">
    <source>
        <dbReference type="ARBA" id="ARBA00023163"/>
    </source>
</evidence>
<evidence type="ECO:0000313" key="5">
    <source>
        <dbReference type="EMBL" id="GKX30855.1"/>
    </source>
</evidence>
<dbReference type="GO" id="GO:0043565">
    <property type="term" value="F:sequence-specific DNA binding"/>
    <property type="evidence" value="ECO:0007669"/>
    <property type="project" value="InterPro"/>
</dbReference>